<dbReference type="PRINTS" id="PR00344">
    <property type="entry name" value="BCTRLSENSOR"/>
</dbReference>
<protein>
    <recommendedName>
        <fullName evidence="2">histidine kinase</fullName>
        <ecNumber evidence="2">2.7.13.3</ecNumber>
    </recommendedName>
</protein>
<proteinExistence type="predicted"/>
<dbReference type="InterPro" id="IPR003594">
    <property type="entry name" value="HATPase_dom"/>
</dbReference>
<dbReference type="CDD" id="cd00082">
    <property type="entry name" value="HisKA"/>
    <property type="match status" value="1"/>
</dbReference>
<keyword evidence="5" id="KW-0418">Kinase</keyword>
<evidence type="ECO:0000256" key="7">
    <source>
        <dbReference type="SAM" id="MobiDB-lite"/>
    </source>
</evidence>
<accession>A0AAT9FSE2</accession>
<keyword evidence="6" id="KW-0902">Two-component regulatory system</keyword>
<keyword evidence="8" id="KW-1133">Transmembrane helix</keyword>
<name>A0AAT9FSE2_9BACT</name>
<dbReference type="PANTHER" id="PTHR43711">
    <property type="entry name" value="TWO-COMPONENT HISTIDINE KINASE"/>
    <property type="match status" value="1"/>
</dbReference>
<dbReference type="SUPFAM" id="SSF55874">
    <property type="entry name" value="ATPase domain of HSP90 chaperone/DNA topoisomerase II/histidine kinase"/>
    <property type="match status" value="1"/>
</dbReference>
<dbReference type="InterPro" id="IPR050736">
    <property type="entry name" value="Sensor_HK_Regulatory"/>
</dbReference>
<dbReference type="SUPFAM" id="SSF47384">
    <property type="entry name" value="Homodimeric domain of signal transducing histidine kinase"/>
    <property type="match status" value="1"/>
</dbReference>
<dbReference type="SMART" id="SM00388">
    <property type="entry name" value="HisKA"/>
    <property type="match status" value="1"/>
</dbReference>
<dbReference type="AlphaFoldDB" id="A0AAT9FSE2"/>
<feature type="domain" description="Histidine kinase" evidence="9">
    <location>
        <begin position="441"/>
        <end position="661"/>
    </location>
</feature>
<dbReference type="InterPro" id="IPR036097">
    <property type="entry name" value="HisK_dim/P_sf"/>
</dbReference>
<evidence type="ECO:0000256" key="8">
    <source>
        <dbReference type="SAM" id="Phobius"/>
    </source>
</evidence>
<dbReference type="EMBL" id="AP026866">
    <property type="protein sequence ID" value="BDS08809.1"/>
    <property type="molecule type" value="Genomic_DNA"/>
</dbReference>
<evidence type="ECO:0000256" key="3">
    <source>
        <dbReference type="ARBA" id="ARBA00022553"/>
    </source>
</evidence>
<dbReference type="Pfam" id="PF02518">
    <property type="entry name" value="HATPase_c"/>
    <property type="match status" value="1"/>
</dbReference>
<dbReference type="Gene3D" id="3.30.565.10">
    <property type="entry name" value="Histidine kinase-like ATPase, C-terminal domain"/>
    <property type="match status" value="1"/>
</dbReference>
<evidence type="ECO:0000256" key="2">
    <source>
        <dbReference type="ARBA" id="ARBA00012438"/>
    </source>
</evidence>
<gene>
    <name evidence="10" type="ORF">NT6N_38490</name>
</gene>
<evidence type="ECO:0000256" key="1">
    <source>
        <dbReference type="ARBA" id="ARBA00000085"/>
    </source>
</evidence>
<dbReference type="InterPro" id="IPR005467">
    <property type="entry name" value="His_kinase_dom"/>
</dbReference>
<dbReference type="KEGG" id="osu:NT6N_38490"/>
<dbReference type="SMART" id="SM00387">
    <property type="entry name" value="HATPase_c"/>
    <property type="match status" value="1"/>
</dbReference>
<dbReference type="PANTHER" id="PTHR43711:SF1">
    <property type="entry name" value="HISTIDINE KINASE 1"/>
    <property type="match status" value="1"/>
</dbReference>
<evidence type="ECO:0000256" key="5">
    <source>
        <dbReference type="ARBA" id="ARBA00022777"/>
    </source>
</evidence>
<keyword evidence="4" id="KW-0808">Transferase</keyword>
<dbReference type="InterPro" id="IPR004358">
    <property type="entry name" value="Sig_transdc_His_kin-like_C"/>
</dbReference>
<keyword evidence="8" id="KW-0472">Membrane</keyword>
<feature type="compositionally biased region" description="Low complexity" evidence="7">
    <location>
        <begin position="262"/>
        <end position="275"/>
    </location>
</feature>
<feature type="region of interest" description="Disordered" evidence="7">
    <location>
        <begin position="241"/>
        <end position="290"/>
    </location>
</feature>
<evidence type="ECO:0000256" key="6">
    <source>
        <dbReference type="ARBA" id="ARBA00023012"/>
    </source>
</evidence>
<dbReference type="FunFam" id="1.10.287.130:FF:000001">
    <property type="entry name" value="Two-component sensor histidine kinase"/>
    <property type="match status" value="1"/>
</dbReference>
<sequence>MNKPWIIWSLSALCAILVFGAMGVITRHTLGLEKDRAQAEARAELEERIRLSLWRMDTTAAGILAEENNRPAWHFRDVDLQKTTRLTPLNLDVPEKVKLHFEVNSGVVSTPQVNGWGMPASNWDSSLSQVQQGAKLSREKATDWENLQNLLLRDPTFQGWQSNRNAQSKLEDNNLGVICAVAQRDNSKDGKIALNEKVVDQAVQQRGGNTKDLVRSAKGYQQTYNAAEKSKRQEIVQKSVDNKAVSKKQWVPPSKESNTAGATKEAPKAASPKAKQQIEPAASTSDESKILENKDLVEGAHLSPLRPIWLGNDLLLVRDVQDTVGRRVQGVWLDSEQVRNSLLENIVDLLPDARLEPVKQSLRVMLGEESDPDANDPMVMAALPWRLIPGEAAVVTPFGWTPMRKTLGVAWVGALLAAAAAVVLLRGVVKLSERRASFVSSVTHELRTPLTTFSLYSDMLAEGMVQDEAKQKDYLNTLRKESSRLTHLVENVLAYSRIERGSARARVENVAVGALIDRICERLRLRAEEAGMELHCEVTSNVATKEIQVDTTAVEQILFNLVDNASKYASGDDDGGIIELRALETRKGIVFQVRDEGPGVKKSEHRKLFRAFHKSAQEAAHTKPGVGLGLALCRRLARALGGDLRIIDQEKGACFELSLRG</sequence>
<evidence type="ECO:0000259" key="9">
    <source>
        <dbReference type="PROSITE" id="PS50109"/>
    </source>
</evidence>
<dbReference type="GO" id="GO:0000155">
    <property type="term" value="F:phosphorelay sensor kinase activity"/>
    <property type="evidence" value="ECO:0007669"/>
    <property type="project" value="InterPro"/>
</dbReference>
<dbReference type="InterPro" id="IPR003661">
    <property type="entry name" value="HisK_dim/P_dom"/>
</dbReference>
<dbReference type="PROSITE" id="PS50109">
    <property type="entry name" value="HIS_KIN"/>
    <property type="match status" value="1"/>
</dbReference>
<feature type="transmembrane region" description="Helical" evidence="8">
    <location>
        <begin position="408"/>
        <end position="429"/>
    </location>
</feature>
<dbReference type="EC" id="2.7.13.3" evidence="2"/>
<evidence type="ECO:0000256" key="4">
    <source>
        <dbReference type="ARBA" id="ARBA00022679"/>
    </source>
</evidence>
<dbReference type="Pfam" id="PF00512">
    <property type="entry name" value="HisKA"/>
    <property type="match status" value="1"/>
</dbReference>
<comment type="catalytic activity">
    <reaction evidence="1">
        <text>ATP + protein L-histidine = ADP + protein N-phospho-L-histidine.</text>
        <dbReference type="EC" id="2.7.13.3"/>
    </reaction>
</comment>
<dbReference type="InterPro" id="IPR036890">
    <property type="entry name" value="HATPase_C_sf"/>
</dbReference>
<dbReference type="Gene3D" id="1.10.287.130">
    <property type="match status" value="1"/>
</dbReference>
<reference evidence="10" key="1">
    <citation type="submission" date="2024-07" db="EMBL/GenBank/DDBJ databases">
        <title>Complete genome sequence of Verrucomicrobiaceae bacterium NT6N.</title>
        <authorList>
            <person name="Huang C."/>
            <person name="Takami H."/>
            <person name="Hamasaki K."/>
        </authorList>
    </citation>
    <scope>NUCLEOTIDE SEQUENCE</scope>
    <source>
        <strain evidence="10">NT6N</strain>
    </source>
</reference>
<keyword evidence="3" id="KW-0597">Phosphoprotein</keyword>
<keyword evidence="8" id="KW-0812">Transmembrane</keyword>
<organism evidence="10">
    <name type="scientific">Oceaniferula spumae</name>
    <dbReference type="NCBI Taxonomy" id="2979115"/>
    <lineage>
        <taxon>Bacteria</taxon>
        <taxon>Pseudomonadati</taxon>
        <taxon>Verrucomicrobiota</taxon>
        <taxon>Verrucomicrobiia</taxon>
        <taxon>Verrucomicrobiales</taxon>
        <taxon>Verrucomicrobiaceae</taxon>
        <taxon>Oceaniferula</taxon>
    </lineage>
</organism>
<evidence type="ECO:0000313" key="10">
    <source>
        <dbReference type="EMBL" id="BDS08809.1"/>
    </source>
</evidence>